<evidence type="ECO:0008006" key="4">
    <source>
        <dbReference type="Google" id="ProtNLM"/>
    </source>
</evidence>
<evidence type="ECO:0000313" key="3">
    <source>
        <dbReference type="Proteomes" id="UP000254794"/>
    </source>
</evidence>
<proteinExistence type="predicted"/>
<dbReference type="Proteomes" id="UP000254794">
    <property type="component" value="Unassembled WGS sequence"/>
</dbReference>
<reference evidence="2 3" key="1">
    <citation type="submission" date="2018-06" db="EMBL/GenBank/DDBJ databases">
        <authorList>
            <consortium name="Pathogen Informatics"/>
            <person name="Doyle S."/>
        </authorList>
    </citation>
    <scope>NUCLEOTIDE SEQUENCE [LARGE SCALE GENOMIC DNA]</scope>
    <source>
        <strain evidence="2 3">NCTC13316</strain>
    </source>
</reference>
<dbReference type="EMBL" id="UGOD01000001">
    <property type="protein sequence ID" value="STX52500.1"/>
    <property type="molecule type" value="Genomic_DNA"/>
</dbReference>
<feature type="chain" id="PRO_5016772371" description="Secreted protein" evidence="1">
    <location>
        <begin position="22"/>
        <end position="139"/>
    </location>
</feature>
<dbReference type="OrthoDB" id="5647646at2"/>
<evidence type="ECO:0000313" key="2">
    <source>
        <dbReference type="EMBL" id="STX52500.1"/>
    </source>
</evidence>
<keyword evidence="1" id="KW-0732">Signal</keyword>
<dbReference type="AlphaFoldDB" id="A0A378JRI3"/>
<organism evidence="2 3">
    <name type="scientific">Legionella busanensis</name>
    <dbReference type="NCBI Taxonomy" id="190655"/>
    <lineage>
        <taxon>Bacteria</taxon>
        <taxon>Pseudomonadati</taxon>
        <taxon>Pseudomonadota</taxon>
        <taxon>Gammaproteobacteria</taxon>
        <taxon>Legionellales</taxon>
        <taxon>Legionellaceae</taxon>
        <taxon>Legionella</taxon>
    </lineage>
</organism>
<accession>A0A378JRI3</accession>
<evidence type="ECO:0000256" key="1">
    <source>
        <dbReference type="SAM" id="SignalP"/>
    </source>
</evidence>
<gene>
    <name evidence="2" type="ORF">NCTC13316_02616</name>
</gene>
<keyword evidence="3" id="KW-1185">Reference proteome</keyword>
<protein>
    <recommendedName>
        <fullName evidence="4">Secreted protein</fullName>
    </recommendedName>
</protein>
<sequence length="139" mass="15664">MKNLLCVLIILFSNFTSLAFAAFCPTRIDCPANTQCNCSQGASSAYSRYFYFEVKLQKGLHYECALKNPIFNSNILDSITAPRGVEYQQPSSPRFPLQFNVDTTNMENNDEKISIRFLVPPSDIADDFQGICKVNISRT</sequence>
<feature type="signal peptide" evidence="1">
    <location>
        <begin position="1"/>
        <end position="21"/>
    </location>
</feature>
<dbReference type="RefSeq" id="WP_115332054.1">
    <property type="nucleotide sequence ID" value="NZ_CAAAHP010000006.1"/>
</dbReference>
<name>A0A378JRI3_9GAMM</name>